<comment type="caution">
    <text evidence="2">The sequence shown here is derived from an EMBL/GenBank/DDBJ whole genome shotgun (WGS) entry which is preliminary data.</text>
</comment>
<dbReference type="GO" id="GO:0005524">
    <property type="term" value="F:ATP binding"/>
    <property type="evidence" value="ECO:0007669"/>
    <property type="project" value="UniProtKB-KW"/>
</dbReference>
<dbReference type="Pfam" id="PF00005">
    <property type="entry name" value="ABC_tran"/>
    <property type="match status" value="1"/>
</dbReference>
<name>A0A507SQP1_9BACT</name>
<reference evidence="2 3" key="1">
    <citation type="submission" date="2019-03" db="EMBL/GenBank/DDBJ databases">
        <title>Characterization of a novel Mycoplasma cynos real-time PCR assay.</title>
        <authorList>
            <person name="Tallmadge R.L."/>
            <person name="Mitchell P.K."/>
            <person name="Goodman L."/>
        </authorList>
    </citation>
    <scope>NUCLEOTIDE SEQUENCE [LARGE SCALE GENOMIC DNA]</scope>
    <source>
        <strain evidence="2 3">1642</strain>
    </source>
</reference>
<organism evidence="2 3">
    <name type="scientific">Mycoplasmopsis mucosicanis</name>
    <dbReference type="NCBI Taxonomy" id="458208"/>
    <lineage>
        <taxon>Bacteria</taxon>
        <taxon>Bacillati</taxon>
        <taxon>Mycoplasmatota</taxon>
        <taxon>Mycoplasmoidales</taxon>
        <taxon>Metamycoplasmataceae</taxon>
        <taxon>Mycoplasmopsis</taxon>
    </lineage>
</organism>
<dbReference type="OrthoDB" id="397847at2"/>
<proteinExistence type="predicted"/>
<evidence type="ECO:0000259" key="1">
    <source>
        <dbReference type="Pfam" id="PF00005"/>
    </source>
</evidence>
<feature type="domain" description="ABC transporter" evidence="1">
    <location>
        <begin position="31"/>
        <end position="90"/>
    </location>
</feature>
<dbReference type="GO" id="GO:0016887">
    <property type="term" value="F:ATP hydrolysis activity"/>
    <property type="evidence" value="ECO:0007669"/>
    <property type="project" value="InterPro"/>
</dbReference>
<keyword evidence="2" id="KW-0067">ATP-binding</keyword>
<keyword evidence="2" id="KW-0547">Nucleotide-binding</keyword>
<dbReference type="PANTHER" id="PTHR24220">
    <property type="entry name" value="IMPORT ATP-BINDING PROTEIN"/>
    <property type="match status" value="1"/>
</dbReference>
<evidence type="ECO:0000313" key="3">
    <source>
        <dbReference type="Proteomes" id="UP000320801"/>
    </source>
</evidence>
<dbReference type="RefSeq" id="WP_141483689.1">
    <property type="nucleotide sequence ID" value="NZ_SMDN01000002.1"/>
</dbReference>
<sequence length="136" mass="15746">MISNHNIANNIVKTLLIVFKKSQTNINLFEPSNNIESSLKFTQLYDKVLDKLEDKNFEADNQLSLGQKQRLCLARTLHFNKDILIMDETISNLDKLLATNIINNLIKSSITLIYITHHFDEELMSKFDQTIHILSK</sequence>
<dbReference type="InterPro" id="IPR015854">
    <property type="entry name" value="ABC_transpr_LolD-like"/>
</dbReference>
<evidence type="ECO:0000313" key="2">
    <source>
        <dbReference type="EMBL" id="TQC54107.1"/>
    </source>
</evidence>
<dbReference type="InterPro" id="IPR027417">
    <property type="entry name" value="P-loop_NTPase"/>
</dbReference>
<dbReference type="AlphaFoldDB" id="A0A507SQP1"/>
<protein>
    <submittedName>
        <fullName evidence="2">ATP-binding cassette domain-containing protein</fullName>
    </submittedName>
</protein>
<gene>
    <name evidence="2" type="ORF">E1I18_00690</name>
</gene>
<dbReference type="GO" id="GO:0022857">
    <property type="term" value="F:transmembrane transporter activity"/>
    <property type="evidence" value="ECO:0007669"/>
    <property type="project" value="TreeGrafter"/>
</dbReference>
<dbReference type="InterPro" id="IPR003439">
    <property type="entry name" value="ABC_transporter-like_ATP-bd"/>
</dbReference>
<accession>A0A507SQP1</accession>
<keyword evidence="3" id="KW-1185">Reference proteome</keyword>
<dbReference type="Gene3D" id="3.40.50.300">
    <property type="entry name" value="P-loop containing nucleotide triphosphate hydrolases"/>
    <property type="match status" value="1"/>
</dbReference>
<dbReference type="Proteomes" id="UP000320801">
    <property type="component" value="Unassembled WGS sequence"/>
</dbReference>
<dbReference type="EMBL" id="SMDN01000002">
    <property type="protein sequence ID" value="TQC54107.1"/>
    <property type="molecule type" value="Genomic_DNA"/>
</dbReference>
<dbReference type="GO" id="GO:0005886">
    <property type="term" value="C:plasma membrane"/>
    <property type="evidence" value="ECO:0007669"/>
    <property type="project" value="TreeGrafter"/>
</dbReference>
<dbReference type="SUPFAM" id="SSF52540">
    <property type="entry name" value="P-loop containing nucleoside triphosphate hydrolases"/>
    <property type="match status" value="1"/>
</dbReference>